<evidence type="ECO:0000256" key="1">
    <source>
        <dbReference type="SAM" id="MobiDB-lite"/>
    </source>
</evidence>
<evidence type="ECO:0000313" key="2">
    <source>
        <dbReference type="EMBL" id="EEC19405.1"/>
    </source>
</evidence>
<dbReference type="Proteomes" id="UP000001555">
    <property type="component" value="Unassembled WGS sequence"/>
</dbReference>
<dbReference type="EMBL" id="ABJB010056781">
    <property type="status" value="NOT_ANNOTATED_CDS"/>
    <property type="molecule type" value="Genomic_DNA"/>
</dbReference>
<dbReference type="AlphaFoldDB" id="B7QKN3"/>
<sequence length="104" mass="11348">MFGLKFVPPSRENPADVARPCGCTGVWSAACQFRIGPSARNQAIFQNKSPIIGTGCPHKALQPFYFSGANAGEEAGEEESTDHGWEAETRRSLKPRKHISQSPF</sequence>
<reference evidence="2 4" key="1">
    <citation type="submission" date="2008-03" db="EMBL/GenBank/DDBJ databases">
        <title>Annotation of Ixodes scapularis.</title>
        <authorList>
            <consortium name="Ixodes scapularis Genome Project Consortium"/>
            <person name="Caler E."/>
            <person name="Hannick L.I."/>
            <person name="Bidwell S."/>
            <person name="Joardar V."/>
            <person name="Thiagarajan M."/>
            <person name="Amedeo P."/>
            <person name="Galinsky K.J."/>
            <person name="Schobel S."/>
            <person name="Inman J."/>
            <person name="Hostetler J."/>
            <person name="Miller J."/>
            <person name="Hammond M."/>
            <person name="Megy K."/>
            <person name="Lawson D."/>
            <person name="Kodira C."/>
            <person name="Sutton G."/>
            <person name="Meyer J."/>
            <person name="Hill C.A."/>
            <person name="Birren B."/>
            <person name="Nene V."/>
            <person name="Collins F."/>
            <person name="Alarcon-Chaidez F."/>
            <person name="Wikel S."/>
            <person name="Strausberg R."/>
        </authorList>
    </citation>
    <scope>NUCLEOTIDE SEQUENCE [LARGE SCALE GENOMIC DNA]</scope>
    <source>
        <strain evidence="4">Wikel</strain>
        <strain evidence="2">Wikel colony</strain>
    </source>
</reference>
<dbReference type="EMBL" id="DS961278">
    <property type="protein sequence ID" value="EEC19405.1"/>
    <property type="molecule type" value="Genomic_DNA"/>
</dbReference>
<feature type="compositionally biased region" description="Basic residues" evidence="1">
    <location>
        <begin position="92"/>
        <end position="104"/>
    </location>
</feature>
<reference evidence="3" key="2">
    <citation type="submission" date="2020-05" db="UniProtKB">
        <authorList>
            <consortium name="EnsemblMetazoa"/>
        </authorList>
    </citation>
    <scope>IDENTIFICATION</scope>
    <source>
        <strain evidence="3">wikel</strain>
    </source>
</reference>
<dbReference type="PROSITE" id="PS51257">
    <property type="entry name" value="PROKAR_LIPOPROTEIN"/>
    <property type="match status" value="1"/>
</dbReference>
<proteinExistence type="predicted"/>
<organism>
    <name type="scientific">Ixodes scapularis</name>
    <name type="common">Black-legged tick</name>
    <name type="synonym">Deer tick</name>
    <dbReference type="NCBI Taxonomy" id="6945"/>
    <lineage>
        <taxon>Eukaryota</taxon>
        <taxon>Metazoa</taxon>
        <taxon>Ecdysozoa</taxon>
        <taxon>Arthropoda</taxon>
        <taxon>Chelicerata</taxon>
        <taxon>Arachnida</taxon>
        <taxon>Acari</taxon>
        <taxon>Parasitiformes</taxon>
        <taxon>Ixodida</taxon>
        <taxon>Ixodoidea</taxon>
        <taxon>Ixodidae</taxon>
        <taxon>Ixodinae</taxon>
        <taxon>Ixodes</taxon>
    </lineage>
</organism>
<keyword evidence="4" id="KW-1185">Reference proteome</keyword>
<dbReference type="EnsemblMetazoa" id="ISCW014352-RA">
    <property type="protein sequence ID" value="ISCW014352-PA"/>
    <property type="gene ID" value="ISCW014352"/>
</dbReference>
<evidence type="ECO:0000313" key="4">
    <source>
        <dbReference type="Proteomes" id="UP000001555"/>
    </source>
</evidence>
<protein>
    <submittedName>
        <fullName evidence="2 3">Uncharacterized protein</fullName>
    </submittedName>
</protein>
<dbReference type="VEuPathDB" id="VectorBase:ISCI014352"/>
<gene>
    <name evidence="2" type="ORF">IscW_ISCW014352</name>
</gene>
<feature type="region of interest" description="Disordered" evidence="1">
    <location>
        <begin position="70"/>
        <end position="104"/>
    </location>
</feature>
<dbReference type="VEuPathDB" id="VectorBase:ISCW014352"/>
<dbReference type="HOGENOM" id="CLU_2252986_0_0_1"/>
<evidence type="ECO:0000313" key="3">
    <source>
        <dbReference type="EnsemblMetazoa" id="ISCW014352-PA"/>
    </source>
</evidence>
<dbReference type="InParanoid" id="B7QKN3"/>
<name>B7QKN3_IXOSC</name>
<dbReference type="EMBL" id="ABJB010643754">
    <property type="status" value="NOT_ANNOTATED_CDS"/>
    <property type="molecule type" value="Genomic_DNA"/>
</dbReference>
<feature type="compositionally biased region" description="Basic and acidic residues" evidence="1">
    <location>
        <begin position="81"/>
        <end position="91"/>
    </location>
</feature>
<accession>B7QKN3</accession>
<dbReference type="PaxDb" id="6945-B7QKN3"/>